<dbReference type="Proteomes" id="UP000284547">
    <property type="component" value="Unassembled WGS sequence"/>
</dbReference>
<dbReference type="AlphaFoldDB" id="A0A411Z028"/>
<accession>A0A411Z028</accession>
<dbReference type="Gene3D" id="3.90.850.10">
    <property type="entry name" value="Fumarylacetoacetase-like, C-terminal domain"/>
    <property type="match status" value="1"/>
</dbReference>
<evidence type="ECO:0000256" key="1">
    <source>
        <dbReference type="ARBA" id="ARBA00022723"/>
    </source>
</evidence>
<organism evidence="3 4">
    <name type="scientific">Pseudotabrizicola alkalilacus</name>
    <dbReference type="NCBI Taxonomy" id="2305252"/>
    <lineage>
        <taxon>Bacteria</taxon>
        <taxon>Pseudomonadati</taxon>
        <taxon>Pseudomonadota</taxon>
        <taxon>Alphaproteobacteria</taxon>
        <taxon>Rhodobacterales</taxon>
        <taxon>Paracoccaceae</taxon>
        <taxon>Pseudotabrizicola</taxon>
    </lineage>
</organism>
<keyword evidence="3" id="KW-0378">Hydrolase</keyword>
<feature type="domain" description="Fumarylacetoacetase-like C-terminal" evidence="2">
    <location>
        <begin position="27"/>
        <end position="227"/>
    </location>
</feature>
<dbReference type="PANTHER" id="PTHR11820">
    <property type="entry name" value="ACYLPYRUVASE"/>
    <property type="match status" value="1"/>
</dbReference>
<evidence type="ECO:0000313" key="4">
    <source>
        <dbReference type="Proteomes" id="UP000284547"/>
    </source>
</evidence>
<keyword evidence="4" id="KW-1185">Reference proteome</keyword>
<keyword evidence="1" id="KW-0479">Metal-binding</keyword>
<comment type="caution">
    <text evidence="3">The sequence shown here is derived from an EMBL/GenBank/DDBJ whole genome shotgun (WGS) entry which is preliminary data.</text>
</comment>
<dbReference type="OrthoDB" id="5197601at2"/>
<proteinExistence type="predicted"/>
<evidence type="ECO:0000259" key="2">
    <source>
        <dbReference type="Pfam" id="PF01557"/>
    </source>
</evidence>
<gene>
    <name evidence="3" type="ORF">D1012_14550</name>
</gene>
<dbReference type="InterPro" id="IPR011234">
    <property type="entry name" value="Fumarylacetoacetase-like_C"/>
</dbReference>
<name>A0A411Z028_9RHOB</name>
<protein>
    <submittedName>
        <fullName evidence="3">FAA hydrolase family protein</fullName>
    </submittedName>
</protein>
<dbReference type="GO" id="GO:0046872">
    <property type="term" value="F:metal ion binding"/>
    <property type="evidence" value="ECO:0007669"/>
    <property type="project" value="UniProtKB-KW"/>
</dbReference>
<dbReference type="Pfam" id="PF01557">
    <property type="entry name" value="FAA_hydrolase"/>
    <property type="match status" value="1"/>
</dbReference>
<dbReference type="RefSeq" id="WP_118153608.1">
    <property type="nucleotide sequence ID" value="NZ_QWEY01000008.1"/>
</dbReference>
<sequence>MDYIFDPLPVQSLAVDGESRRFALRRIFCVGRNYADHIREMGFQPEREPPFFFTKPIDALVTDGETVAYPPMTENFHHEAELVVAIGKSGTDIPVENALAHVYGYGVGNDLTRRDVQFALRDRGRPWDWSKAFDRSAVVGTITPMPGRVLSGQARIRLSVNDQLRQDAPLDTMIWNVAEIIAALSASVTIKPGDLVFTGTPAGVGPLLPGDVCTVSVEGLHPITTTIGPKA</sequence>
<dbReference type="GO" id="GO:0018773">
    <property type="term" value="F:acetylpyruvate hydrolase activity"/>
    <property type="evidence" value="ECO:0007669"/>
    <property type="project" value="TreeGrafter"/>
</dbReference>
<dbReference type="SUPFAM" id="SSF56529">
    <property type="entry name" value="FAH"/>
    <property type="match status" value="1"/>
</dbReference>
<reference evidence="3 4" key="1">
    <citation type="submission" date="2018-08" db="EMBL/GenBank/DDBJ databases">
        <title>Flavobacterium tibetense sp. nov., isolated from a wetland YonghuCo on Tibetan Plateau.</title>
        <authorList>
            <person name="Phurbu D."/>
            <person name="Lu H."/>
            <person name="Xing P."/>
        </authorList>
    </citation>
    <scope>NUCLEOTIDE SEQUENCE [LARGE SCALE GENOMIC DNA]</scope>
    <source>
        <strain evidence="3 4">DJC</strain>
    </source>
</reference>
<evidence type="ECO:0000313" key="3">
    <source>
        <dbReference type="EMBL" id="RGP36415.1"/>
    </source>
</evidence>
<dbReference type="EMBL" id="QWEY01000008">
    <property type="protein sequence ID" value="RGP36415.1"/>
    <property type="molecule type" value="Genomic_DNA"/>
</dbReference>
<dbReference type="PANTHER" id="PTHR11820:SF90">
    <property type="entry name" value="FLUTATHIONE S-TRANSFERASE"/>
    <property type="match status" value="1"/>
</dbReference>
<dbReference type="InterPro" id="IPR036663">
    <property type="entry name" value="Fumarylacetoacetase_C_sf"/>
</dbReference>